<protein>
    <submittedName>
        <fullName evidence="2">TIGR02710 family CRISPR-associated protein</fullName>
    </submittedName>
</protein>
<dbReference type="InterPro" id="IPR014082">
    <property type="entry name" value="CRISPR-assoc_prot_Cas02710"/>
</dbReference>
<accession>A0A7V4AMU0</accession>
<gene>
    <name evidence="2" type="ORF">ENT80_04770</name>
</gene>
<organism evidence="2">
    <name type="scientific">Thermus tengchongensis</name>
    <dbReference type="NCBI Taxonomy" id="1214928"/>
    <lineage>
        <taxon>Bacteria</taxon>
        <taxon>Thermotogati</taxon>
        <taxon>Deinococcota</taxon>
        <taxon>Deinococci</taxon>
        <taxon>Thermales</taxon>
        <taxon>Thermaceae</taxon>
        <taxon>Thermus</taxon>
    </lineage>
</organism>
<sequence>MEPLPNQGLDLEALWQSYKEAVNAGGNAQALYQERIWPVLLEKWRQDPPVYPSRQPFQVSIHTLGTSPEATALAILGAGAGEVYVLHTPESARFLSRLRQDTGKDLYPIEIGKSHVAAIYREVKRLLEKHPGLPVALDLTSGTKAMSAGLAAAGFFFQRFYPEVRVVYVDNEVYDPELRRPKAGTERLIILPNPHEVLAEVDALLARELYTKGEFGQAAKVFGEMVGKTGDRRYELYAVLCQMYQRWYDLDFGGAAKEAKKLLGRLSENTWLNHPLNQNRGALEGQARLLEEVEGFLRSGDFGQRRGVLGLAATLLHLAEREEARSLTLAGLYAYRALELLLQERLARLGRRAEAPGLSHEEQEGLRRELAALLSLPEGEVRVSPKLGLLDLVAFLRLQADPLLAREPLERLRGLSGALQARNASLLVHGLGRPSDKDLEQVRKLARSLLEGLQREVGPAPRLAPVELGF</sequence>
<dbReference type="EMBL" id="DTAB01000270">
    <property type="protein sequence ID" value="HGN85465.1"/>
    <property type="molecule type" value="Genomic_DNA"/>
</dbReference>
<evidence type="ECO:0000313" key="2">
    <source>
        <dbReference type="EMBL" id="HGN85465.1"/>
    </source>
</evidence>
<proteinExistence type="predicted"/>
<evidence type="ECO:0000259" key="1">
    <source>
        <dbReference type="Pfam" id="PF22205"/>
    </source>
</evidence>
<reference evidence="2" key="1">
    <citation type="journal article" date="2020" name="mSystems">
        <title>Genome- and Community-Level Interaction Insights into Carbon Utilization and Element Cycling Functions of Hydrothermarchaeota in Hydrothermal Sediment.</title>
        <authorList>
            <person name="Zhou Z."/>
            <person name="Liu Y."/>
            <person name="Xu W."/>
            <person name="Pan J."/>
            <person name="Luo Z.H."/>
            <person name="Li M."/>
        </authorList>
    </citation>
    <scope>NUCLEOTIDE SEQUENCE [LARGE SCALE GENOMIC DNA]</scope>
    <source>
        <strain evidence="2">SpSt-611</strain>
    </source>
</reference>
<dbReference type="Pfam" id="PF22205">
    <property type="entry name" value="Csm6_6H"/>
    <property type="match status" value="1"/>
</dbReference>
<dbReference type="InterPro" id="IPR054008">
    <property type="entry name" value="Csm6_6H"/>
</dbReference>
<dbReference type="Pfam" id="PF09670">
    <property type="entry name" value="Cas_Cas02710"/>
    <property type="match status" value="1"/>
</dbReference>
<feature type="domain" description="Csm6 6H" evidence="1">
    <location>
        <begin position="198"/>
        <end position="290"/>
    </location>
</feature>
<comment type="caution">
    <text evidence="2">The sequence shown here is derived from an EMBL/GenBank/DDBJ whole genome shotgun (WGS) entry which is preliminary data.</text>
</comment>
<name>A0A7V4AMU0_9DEIN</name>
<dbReference type="AlphaFoldDB" id="A0A7V4AMU0"/>
<dbReference type="NCBIfam" id="TIGR02710">
    <property type="entry name" value="TIGR02710 family CRISPR-associated CARF protein"/>
    <property type="match status" value="1"/>
</dbReference>